<dbReference type="AlphaFoldDB" id="A0A0N4ZIY0"/>
<proteinExistence type="predicted"/>
<name>A0A0N4ZIY0_PARTI</name>
<reference evidence="2" key="1">
    <citation type="submission" date="2017-02" db="UniProtKB">
        <authorList>
            <consortium name="WormBaseParasite"/>
        </authorList>
    </citation>
    <scope>IDENTIFICATION</scope>
</reference>
<dbReference type="Proteomes" id="UP000038045">
    <property type="component" value="Unplaced"/>
</dbReference>
<dbReference type="PANTHER" id="PTHR10974">
    <property type="entry name" value="FI08016P-RELATED"/>
    <property type="match status" value="1"/>
</dbReference>
<evidence type="ECO:0000313" key="1">
    <source>
        <dbReference type="Proteomes" id="UP000038045"/>
    </source>
</evidence>
<protein>
    <submittedName>
        <fullName evidence="2">FtsJ domain-containing protein</fullName>
    </submittedName>
</protein>
<evidence type="ECO:0000313" key="2">
    <source>
        <dbReference type="WBParaSite" id="PTRK_0000789400.1"/>
    </source>
</evidence>
<keyword evidence="1" id="KW-1185">Reference proteome</keyword>
<dbReference type="InterPro" id="IPR004245">
    <property type="entry name" value="DUF229"/>
</dbReference>
<dbReference type="STRING" id="131310.A0A0N4ZIY0"/>
<sequence>MKRRTKFNCKYKCDFHDGDNKIKTSPWISIVNAKPKCDVFEVVCIDKLTKNIIFVDLSLQLSKKIIDKNDKVKFLKESYPIKQIKDSLKESYPIKQIKDRYNVHVIVIDLMSDFSALRGFKKMMGYLKKNYKTINFKFLNKVGLNSKSNEYAFLMNRRVEHLYDFDSNSFKRSDYFH</sequence>
<dbReference type="WBParaSite" id="PTRK_0000789400.1">
    <property type="protein sequence ID" value="PTRK_0000789400.1"/>
    <property type="gene ID" value="PTRK_0000789400"/>
</dbReference>
<organism evidence="1 2">
    <name type="scientific">Parastrongyloides trichosuri</name>
    <name type="common">Possum-specific nematode worm</name>
    <dbReference type="NCBI Taxonomy" id="131310"/>
    <lineage>
        <taxon>Eukaryota</taxon>
        <taxon>Metazoa</taxon>
        <taxon>Ecdysozoa</taxon>
        <taxon>Nematoda</taxon>
        <taxon>Chromadorea</taxon>
        <taxon>Rhabditida</taxon>
        <taxon>Tylenchina</taxon>
        <taxon>Panagrolaimomorpha</taxon>
        <taxon>Strongyloidoidea</taxon>
        <taxon>Strongyloididae</taxon>
        <taxon>Parastrongyloides</taxon>
    </lineage>
</organism>
<dbReference type="GO" id="GO:0005615">
    <property type="term" value="C:extracellular space"/>
    <property type="evidence" value="ECO:0007669"/>
    <property type="project" value="TreeGrafter"/>
</dbReference>
<dbReference type="PANTHER" id="PTHR10974:SF75">
    <property type="entry name" value="SULFATASE DOMAIN-CONTAINING PROTEIN"/>
    <property type="match status" value="1"/>
</dbReference>
<dbReference type="Pfam" id="PF02995">
    <property type="entry name" value="DUF229"/>
    <property type="match status" value="1"/>
</dbReference>
<accession>A0A0N4ZIY0</accession>